<evidence type="ECO:0000256" key="1">
    <source>
        <dbReference type="SAM" id="Phobius"/>
    </source>
</evidence>
<dbReference type="PROSITE" id="PS50006">
    <property type="entry name" value="FHA_DOMAIN"/>
    <property type="match status" value="1"/>
</dbReference>
<dbReference type="EMBL" id="JAUOZS010000001">
    <property type="protein sequence ID" value="MDT8901503.1"/>
    <property type="molecule type" value="Genomic_DNA"/>
</dbReference>
<evidence type="ECO:0000259" key="2">
    <source>
        <dbReference type="PROSITE" id="PS50006"/>
    </source>
</evidence>
<feature type="transmembrane region" description="Helical" evidence="1">
    <location>
        <begin position="7"/>
        <end position="27"/>
    </location>
</feature>
<comment type="caution">
    <text evidence="3">The sequence shown here is derived from an EMBL/GenBank/DDBJ whole genome shotgun (WGS) entry which is preliminary data.</text>
</comment>
<dbReference type="Pfam" id="PF00498">
    <property type="entry name" value="FHA"/>
    <property type="match status" value="1"/>
</dbReference>
<name>A0ABU3NYZ4_9FIRM</name>
<reference evidence="3 4" key="1">
    <citation type="submission" date="2023-07" db="EMBL/GenBank/DDBJ databases">
        <title>The novel representative of Negativicutes class, Anaeroselena agilis gen. nov. sp. nov.</title>
        <authorList>
            <person name="Prokofeva M.I."/>
            <person name="Elcheninov A.G."/>
            <person name="Klyukina A."/>
            <person name="Kublanov I.V."/>
            <person name="Frolov E.N."/>
            <person name="Podosokorskaya O.A."/>
        </authorList>
    </citation>
    <scope>NUCLEOTIDE SEQUENCE [LARGE SCALE GENOMIC DNA]</scope>
    <source>
        <strain evidence="3 4">4137-cl</strain>
    </source>
</reference>
<feature type="domain" description="FHA" evidence="2">
    <location>
        <begin position="86"/>
        <end position="135"/>
    </location>
</feature>
<dbReference type="RefSeq" id="WP_413780014.1">
    <property type="nucleotide sequence ID" value="NZ_JAUOZS010000001.1"/>
</dbReference>
<keyword evidence="1" id="KW-0812">Transmembrane</keyword>
<dbReference type="CDD" id="cd00060">
    <property type="entry name" value="FHA"/>
    <property type="match status" value="1"/>
</dbReference>
<dbReference type="Proteomes" id="UP001254848">
    <property type="component" value="Unassembled WGS sequence"/>
</dbReference>
<dbReference type="PANTHER" id="PTHR23308">
    <property type="entry name" value="NUCLEAR INHIBITOR OF PROTEIN PHOSPHATASE-1"/>
    <property type="match status" value="1"/>
</dbReference>
<dbReference type="SUPFAM" id="SSF49879">
    <property type="entry name" value="SMAD/FHA domain"/>
    <property type="match status" value="1"/>
</dbReference>
<accession>A0ABU3NYZ4</accession>
<dbReference type="InterPro" id="IPR008984">
    <property type="entry name" value="SMAD_FHA_dom_sf"/>
</dbReference>
<dbReference type="Gene3D" id="2.60.200.20">
    <property type="match status" value="1"/>
</dbReference>
<dbReference type="InterPro" id="IPR050923">
    <property type="entry name" value="Cell_Proc_Reg/RNA_Proc"/>
</dbReference>
<evidence type="ECO:0000313" key="3">
    <source>
        <dbReference type="EMBL" id="MDT8901503.1"/>
    </source>
</evidence>
<gene>
    <name evidence="3" type="ORF">Q4T40_09645</name>
</gene>
<keyword evidence="1" id="KW-1133">Transmembrane helix</keyword>
<organism evidence="3 4">
    <name type="scientific">Anaeroselena agilis</name>
    <dbReference type="NCBI Taxonomy" id="3063788"/>
    <lineage>
        <taxon>Bacteria</taxon>
        <taxon>Bacillati</taxon>
        <taxon>Bacillota</taxon>
        <taxon>Negativicutes</taxon>
        <taxon>Acetonemataceae</taxon>
        <taxon>Anaeroselena</taxon>
    </lineage>
</organism>
<sequence>MPSKIMVLNYIGIALQYAVLALLYYFLFKVLRAVYSDLRAERSEVRLRPSAADESAAAESDAARLVVVDAGSVAMARPAYELAETVSIGRGEGNDIVVADNFVSHEHALITRYKHAFWLTDLNSTNGTLHNNRRVADEVLLKNGDLIAVGAVTFRFER</sequence>
<protein>
    <submittedName>
        <fullName evidence="3">FHA domain-containing protein</fullName>
    </submittedName>
</protein>
<keyword evidence="1" id="KW-0472">Membrane</keyword>
<keyword evidence="4" id="KW-1185">Reference proteome</keyword>
<dbReference type="InterPro" id="IPR000253">
    <property type="entry name" value="FHA_dom"/>
</dbReference>
<dbReference type="SMART" id="SM00240">
    <property type="entry name" value="FHA"/>
    <property type="match status" value="1"/>
</dbReference>
<evidence type="ECO:0000313" key="4">
    <source>
        <dbReference type="Proteomes" id="UP001254848"/>
    </source>
</evidence>
<proteinExistence type="predicted"/>